<evidence type="ECO:0000313" key="2">
    <source>
        <dbReference type="EMBL" id="MBB4908051.1"/>
    </source>
</evidence>
<name>A0A7W7Q7H6_9PSEU</name>
<evidence type="ECO:0000256" key="1">
    <source>
        <dbReference type="SAM" id="SignalP"/>
    </source>
</evidence>
<proteinExistence type="predicted"/>
<gene>
    <name evidence="2" type="ORF">FHR82_004293</name>
</gene>
<feature type="signal peptide" evidence="1">
    <location>
        <begin position="1"/>
        <end position="29"/>
    </location>
</feature>
<protein>
    <submittedName>
        <fullName evidence="2">Uncharacterized protein</fullName>
    </submittedName>
</protein>
<feature type="chain" id="PRO_5031229024" evidence="1">
    <location>
        <begin position="30"/>
        <end position="50"/>
    </location>
</feature>
<keyword evidence="1" id="KW-0732">Signal</keyword>
<sequence>MRKLIRRVAVLFGAAAPAAVVAVYSAAEAAATTCQHCSSDERLKTNIRPI</sequence>
<evidence type="ECO:0000313" key="3">
    <source>
        <dbReference type="Proteomes" id="UP000520767"/>
    </source>
</evidence>
<dbReference type="Proteomes" id="UP000520767">
    <property type="component" value="Unassembled WGS sequence"/>
</dbReference>
<comment type="caution">
    <text evidence="2">The sequence shown here is derived from an EMBL/GenBank/DDBJ whole genome shotgun (WGS) entry which is preliminary data.</text>
</comment>
<organism evidence="2 3">
    <name type="scientific">Actinophytocola algeriensis</name>
    <dbReference type="NCBI Taxonomy" id="1768010"/>
    <lineage>
        <taxon>Bacteria</taxon>
        <taxon>Bacillati</taxon>
        <taxon>Actinomycetota</taxon>
        <taxon>Actinomycetes</taxon>
        <taxon>Pseudonocardiales</taxon>
        <taxon>Pseudonocardiaceae</taxon>
    </lineage>
</organism>
<dbReference type="RefSeq" id="WP_184812165.1">
    <property type="nucleotide sequence ID" value="NZ_JACHJQ010000004.1"/>
</dbReference>
<dbReference type="EMBL" id="JACHJQ010000004">
    <property type="protein sequence ID" value="MBB4908051.1"/>
    <property type="molecule type" value="Genomic_DNA"/>
</dbReference>
<reference evidence="2 3" key="1">
    <citation type="submission" date="2020-08" db="EMBL/GenBank/DDBJ databases">
        <title>Genomic Encyclopedia of Type Strains, Phase III (KMG-III): the genomes of soil and plant-associated and newly described type strains.</title>
        <authorList>
            <person name="Whitman W."/>
        </authorList>
    </citation>
    <scope>NUCLEOTIDE SEQUENCE [LARGE SCALE GENOMIC DNA]</scope>
    <source>
        <strain evidence="2 3">CECT 8960</strain>
    </source>
</reference>
<accession>A0A7W7Q7H6</accession>
<keyword evidence="3" id="KW-1185">Reference proteome</keyword>
<dbReference type="AlphaFoldDB" id="A0A7W7Q7H6"/>